<evidence type="ECO:0000313" key="1">
    <source>
        <dbReference type="EMBL" id="KAK9005589.1"/>
    </source>
</evidence>
<organism evidence="1 2">
    <name type="scientific">Hibiscus sabdariffa</name>
    <name type="common">roselle</name>
    <dbReference type="NCBI Taxonomy" id="183260"/>
    <lineage>
        <taxon>Eukaryota</taxon>
        <taxon>Viridiplantae</taxon>
        <taxon>Streptophyta</taxon>
        <taxon>Embryophyta</taxon>
        <taxon>Tracheophyta</taxon>
        <taxon>Spermatophyta</taxon>
        <taxon>Magnoliopsida</taxon>
        <taxon>eudicotyledons</taxon>
        <taxon>Gunneridae</taxon>
        <taxon>Pentapetalae</taxon>
        <taxon>rosids</taxon>
        <taxon>malvids</taxon>
        <taxon>Malvales</taxon>
        <taxon>Malvaceae</taxon>
        <taxon>Malvoideae</taxon>
        <taxon>Hibiscus</taxon>
    </lineage>
</organism>
<proteinExistence type="predicted"/>
<dbReference type="PANTHER" id="PTHR35730:SF2">
    <property type="entry name" value="KINETOCHORE PROTEIN SPC24 HOMOLOG-RELATED"/>
    <property type="match status" value="1"/>
</dbReference>
<comment type="caution">
    <text evidence="1">The sequence shown here is derived from an EMBL/GenBank/DDBJ whole genome shotgun (WGS) entry which is preliminary data.</text>
</comment>
<dbReference type="EMBL" id="JBBPBN010000030">
    <property type="protein sequence ID" value="KAK9005589.1"/>
    <property type="molecule type" value="Genomic_DNA"/>
</dbReference>
<gene>
    <name evidence="1" type="ORF">V6N11_043017</name>
</gene>
<evidence type="ECO:0000313" key="2">
    <source>
        <dbReference type="Proteomes" id="UP001396334"/>
    </source>
</evidence>
<sequence length="86" mass="10032">MGESTRMVDVEKLISYNDDLMEVLKDRRDIANVTQCFQPFNDFRSHCDSDSKEIYRLLQGLFSRGFPHFSRVSLSSNSNAKEKDHK</sequence>
<dbReference type="InterPro" id="IPR044951">
    <property type="entry name" value="SPC24-like"/>
</dbReference>
<dbReference type="PANTHER" id="PTHR35730">
    <property type="entry name" value="KINETOCHORE PROTEIN SPC24 HOMOLOG-RELATED"/>
    <property type="match status" value="1"/>
</dbReference>
<name>A0ABR2QYN6_9ROSI</name>
<dbReference type="Proteomes" id="UP001396334">
    <property type="component" value="Unassembled WGS sequence"/>
</dbReference>
<protein>
    <submittedName>
        <fullName evidence="1">Uncharacterized protein</fullName>
    </submittedName>
</protein>
<accession>A0ABR2QYN6</accession>
<keyword evidence="2" id="KW-1185">Reference proteome</keyword>
<reference evidence="1 2" key="1">
    <citation type="journal article" date="2024" name="G3 (Bethesda)">
        <title>Genome assembly of Hibiscus sabdariffa L. provides insights into metabolisms of medicinal natural products.</title>
        <authorList>
            <person name="Kim T."/>
        </authorList>
    </citation>
    <scope>NUCLEOTIDE SEQUENCE [LARGE SCALE GENOMIC DNA]</scope>
    <source>
        <strain evidence="1">TK-2024</strain>
        <tissue evidence="1">Old leaves</tissue>
    </source>
</reference>